<dbReference type="EMBL" id="JAIMJC010000001">
    <property type="protein sequence ID" value="KAH0532834.1"/>
    <property type="molecule type" value="Genomic_DNA"/>
</dbReference>
<proteinExistence type="predicted"/>
<evidence type="ECO:0000313" key="2">
    <source>
        <dbReference type="Proteomes" id="UP000826573"/>
    </source>
</evidence>
<accession>A0A9P8HXH2</accession>
<sequence>MQRWCGVSCLSGARCIRFCSGMENENADHRLSQSPITGCEGRTAPGGLQQAISLRGSGLEPSGAIDAPQVREQMTSKVEATQRNLAALQGFC</sequence>
<dbReference type="Proteomes" id="UP000826573">
    <property type="component" value="Unassembled WGS sequence"/>
</dbReference>
<organism evidence="1 2">
    <name type="scientific">Trichoderma semiorbis</name>
    <dbReference type="NCBI Taxonomy" id="1491008"/>
    <lineage>
        <taxon>Eukaryota</taxon>
        <taxon>Fungi</taxon>
        <taxon>Dikarya</taxon>
        <taxon>Ascomycota</taxon>
        <taxon>Pezizomycotina</taxon>
        <taxon>Sordariomycetes</taxon>
        <taxon>Hypocreomycetidae</taxon>
        <taxon>Hypocreales</taxon>
        <taxon>Hypocreaceae</taxon>
        <taxon>Trichoderma</taxon>
    </lineage>
</organism>
<reference evidence="1 2" key="1">
    <citation type="submission" date="2021-08" db="EMBL/GenBank/DDBJ databases">
        <title>The highly contiguous genome resource for Trichoderma semiorbis FJ059, a fungal antagonistic to plant pathogens.</title>
        <authorList>
            <person name="Liu T."/>
        </authorList>
    </citation>
    <scope>NUCLEOTIDE SEQUENCE [LARGE SCALE GENOMIC DNA]</scope>
    <source>
        <strain evidence="1 2">FJ059</strain>
    </source>
</reference>
<dbReference type="AlphaFoldDB" id="A0A9P8HXH2"/>
<evidence type="ECO:0000313" key="1">
    <source>
        <dbReference type="EMBL" id="KAH0532834.1"/>
    </source>
</evidence>
<comment type="caution">
    <text evidence="1">The sequence shown here is derived from an EMBL/GenBank/DDBJ whole genome shotgun (WGS) entry which is preliminary data.</text>
</comment>
<gene>
    <name evidence="1" type="ORF">TsFJ059_001472</name>
</gene>
<name>A0A9P8HXH2_9HYPO</name>
<protein>
    <submittedName>
        <fullName evidence="1">Uncharacterized protein</fullName>
    </submittedName>
</protein>
<keyword evidence="2" id="KW-1185">Reference proteome</keyword>